<dbReference type="Proteomes" id="UP000007838">
    <property type="component" value="Chromosome"/>
</dbReference>
<name>G8LDT9_9ENTR</name>
<evidence type="ECO:0000313" key="2">
    <source>
        <dbReference type="Proteomes" id="UP000007838"/>
    </source>
</evidence>
<dbReference type="KEGG" id="eec:EcWSU1_02515"/>
<accession>G8LDT9</accession>
<evidence type="ECO:0000313" key="1">
    <source>
        <dbReference type="EMBL" id="AEW73950.1"/>
    </source>
</evidence>
<gene>
    <name evidence="1" type="ORF">EcWSU1_02515</name>
</gene>
<proteinExistence type="predicted"/>
<reference evidence="1 2" key="1">
    <citation type="journal article" date="2011" name="Stand. Genomic Sci.">
        <title>Complete genome of the onion pathogen Enterobacter cloacae EcWSU1.</title>
        <authorList>
            <person name="Humann J.L."/>
            <person name="Wildung M."/>
            <person name="Cheng C.H."/>
            <person name="Lee T."/>
            <person name="Stewart J.E."/>
            <person name="Drew J.C."/>
            <person name="Triplett E.W."/>
            <person name="Main D."/>
            <person name="Schroeder B.K."/>
        </authorList>
    </citation>
    <scope>NUCLEOTIDE SEQUENCE [LARGE SCALE GENOMIC DNA]</scope>
    <source>
        <strain evidence="1 2">EcWSU1</strain>
    </source>
</reference>
<dbReference type="HOGENOM" id="CLU_942462_0_0_6"/>
<sequence length="295" mass="33786">MAAGYPDEYRKTDSYFPLFNFLRLFPQLPDGLNACGQPELASQLDPRTGLMEIRPLRTQQTELTRVGCELRTLIGRLLTLGDFHRLTATFGKVCQQSFQPFSRKIIPPRMGEHGLTARMMNDINSLFYCTPLWRNVTGFPACQIFFKHVRHRRGFARLNQKTGKMAARHRPTVCQFLCTFQRSGNMRFFQSLTNHFGAFVAARFLFLQKRTHCRMFNIDIEANNVNFVIFPDCRNFDAGYQIQRQSAAGNFGARRGNGICRIVIGYRQRADTHFNGAMNQGFGCQQAIRGLSMAV</sequence>
<dbReference type="EMBL" id="CP002886">
    <property type="protein sequence ID" value="AEW73950.1"/>
    <property type="molecule type" value="Genomic_DNA"/>
</dbReference>
<protein>
    <submittedName>
        <fullName evidence="1">Uncharacterized protein</fullName>
    </submittedName>
</protein>
<dbReference type="AlphaFoldDB" id="G8LDT9"/>
<organism evidence="1 2">
    <name type="scientific">Enterobacter ludwigii</name>
    <dbReference type="NCBI Taxonomy" id="299767"/>
    <lineage>
        <taxon>Bacteria</taxon>
        <taxon>Pseudomonadati</taxon>
        <taxon>Pseudomonadota</taxon>
        <taxon>Gammaproteobacteria</taxon>
        <taxon>Enterobacterales</taxon>
        <taxon>Enterobacteriaceae</taxon>
        <taxon>Enterobacter</taxon>
        <taxon>Enterobacter cloacae complex</taxon>
    </lineage>
</organism>